<protein>
    <recommendedName>
        <fullName evidence="4">DUF5329 domain-containing protein</fullName>
    </recommendedName>
</protein>
<evidence type="ECO:0008006" key="4">
    <source>
        <dbReference type="Google" id="ProtNLM"/>
    </source>
</evidence>
<dbReference type="Pfam" id="PF17263">
    <property type="entry name" value="DUF5329"/>
    <property type="match status" value="1"/>
</dbReference>
<feature type="chain" id="PRO_5028988828" description="DUF5329 domain-containing protein" evidence="1">
    <location>
        <begin position="21"/>
        <end position="125"/>
    </location>
</feature>
<dbReference type="InterPro" id="IPR035242">
    <property type="entry name" value="DUF5329"/>
</dbReference>
<dbReference type="RefSeq" id="WP_156640834.1">
    <property type="nucleotide sequence ID" value="NZ_WOXT01000001.1"/>
</dbReference>
<evidence type="ECO:0000313" key="2">
    <source>
        <dbReference type="EMBL" id="MUV13652.1"/>
    </source>
</evidence>
<gene>
    <name evidence="2" type="ORF">GN331_05455</name>
</gene>
<dbReference type="Proteomes" id="UP000479692">
    <property type="component" value="Unassembled WGS sequence"/>
</dbReference>
<dbReference type="EMBL" id="WOXT01000001">
    <property type="protein sequence ID" value="MUV13652.1"/>
    <property type="molecule type" value="Genomic_DNA"/>
</dbReference>
<proteinExistence type="predicted"/>
<feature type="signal peptide" evidence="1">
    <location>
        <begin position="1"/>
        <end position="20"/>
    </location>
</feature>
<organism evidence="2 3">
    <name type="scientific">Noviluteimonas gilva</name>
    <dbReference type="NCBI Taxonomy" id="2682097"/>
    <lineage>
        <taxon>Bacteria</taxon>
        <taxon>Pseudomonadati</taxon>
        <taxon>Pseudomonadota</taxon>
        <taxon>Gammaproteobacteria</taxon>
        <taxon>Lysobacterales</taxon>
        <taxon>Lysobacteraceae</taxon>
        <taxon>Noviluteimonas</taxon>
    </lineage>
</organism>
<accession>A0A7C9HLE1</accession>
<evidence type="ECO:0000256" key="1">
    <source>
        <dbReference type="SAM" id="SignalP"/>
    </source>
</evidence>
<reference evidence="2 3" key="1">
    <citation type="submission" date="2019-12" db="EMBL/GenBank/DDBJ databases">
        <authorList>
            <person name="Xu J."/>
        </authorList>
    </citation>
    <scope>NUCLEOTIDE SEQUENCE [LARGE SCALE GENOMIC DNA]</scope>
    <source>
        <strain evidence="2 3">HX-5-24</strain>
    </source>
</reference>
<name>A0A7C9HLE1_9GAMM</name>
<comment type="caution">
    <text evidence="2">The sequence shown here is derived from an EMBL/GenBank/DDBJ whole genome shotgun (WGS) entry which is preliminary data.</text>
</comment>
<keyword evidence="3" id="KW-1185">Reference proteome</keyword>
<dbReference type="AlphaFoldDB" id="A0A7C9HLE1"/>
<evidence type="ECO:0000313" key="3">
    <source>
        <dbReference type="Proteomes" id="UP000479692"/>
    </source>
</evidence>
<keyword evidence="1" id="KW-0732">Signal</keyword>
<sequence>MRTYLLIACLAVLSPLPAIAAQSVSASSRTPAAEIDALIDRVAKAKGVIFIRNGTEHTAAQAAEHLQRKRKAAGKRIATPEQFIEQLGTRSSVTGKAYRVRLPNGTEIDSAVWLNGLLREVRAGR</sequence>